<dbReference type="EMBL" id="OC926306">
    <property type="protein sequence ID" value="CAD7656634.1"/>
    <property type="molecule type" value="Genomic_DNA"/>
</dbReference>
<dbReference type="GO" id="GO:0016747">
    <property type="term" value="F:acyltransferase activity, transferring groups other than amino-acyl groups"/>
    <property type="evidence" value="ECO:0007669"/>
    <property type="project" value="InterPro"/>
</dbReference>
<dbReference type="InterPro" id="IPR002656">
    <property type="entry name" value="Acyl_transf_3_dom"/>
</dbReference>
<keyword evidence="1" id="KW-0812">Transmembrane</keyword>
<dbReference type="PANTHER" id="PTHR11161">
    <property type="entry name" value="O-ACYLTRANSFERASE"/>
    <property type="match status" value="1"/>
</dbReference>
<evidence type="ECO:0000259" key="2">
    <source>
        <dbReference type="Pfam" id="PF01757"/>
    </source>
</evidence>
<protein>
    <recommendedName>
        <fullName evidence="2">Acyltransferase 3 domain-containing protein</fullName>
    </recommendedName>
</protein>
<dbReference type="PANTHER" id="PTHR11161:SF0">
    <property type="entry name" value="O-ACYLTRANSFERASE LIKE PROTEIN"/>
    <property type="match status" value="1"/>
</dbReference>
<dbReference type="Proteomes" id="UP000728032">
    <property type="component" value="Unassembled WGS sequence"/>
</dbReference>
<name>A0A7R9QS99_9ACAR</name>
<evidence type="ECO:0000313" key="3">
    <source>
        <dbReference type="EMBL" id="CAD7656634.1"/>
    </source>
</evidence>
<feature type="domain" description="Acyltransferase 3" evidence="2">
    <location>
        <begin position="11"/>
        <end position="205"/>
    </location>
</feature>
<keyword evidence="4" id="KW-1185">Reference proteome</keyword>
<evidence type="ECO:0000313" key="4">
    <source>
        <dbReference type="Proteomes" id="UP000728032"/>
    </source>
</evidence>
<dbReference type="InterPro" id="IPR052728">
    <property type="entry name" value="O2_lipid_transport_reg"/>
</dbReference>
<dbReference type="OrthoDB" id="6408118at2759"/>
<feature type="transmembrane region" description="Helical" evidence="1">
    <location>
        <begin position="188"/>
        <end position="209"/>
    </location>
</feature>
<dbReference type="EMBL" id="CAJPVJ010011481">
    <property type="protein sequence ID" value="CAG2173821.1"/>
    <property type="molecule type" value="Genomic_DNA"/>
</dbReference>
<gene>
    <name evidence="3" type="ORF">ONB1V03_LOCUS13270</name>
</gene>
<sequence>MATDKKPELSCVDGIRVLAMVYIVATHAIEYTDWSLYKDTFKLKDALNVWHTIPTTKAHTVVETFFLLSGLLASYTTLKHTKAKLQNFEPQAYIWQRVVRLLPLMAVFILLTTLVPLAGNGPVWNQYMSDRFGTCYTNWWHNLLFLHNLIDAQNMCVGSTWFLSVDMQFHVLSLVVMAALLKKPSYGLIVNFALILASIAFVSTLIVVMDFTPGRVSTQIG</sequence>
<accession>A0A7R9QS99</accession>
<reference evidence="3" key="1">
    <citation type="submission" date="2020-11" db="EMBL/GenBank/DDBJ databases">
        <authorList>
            <person name="Tran Van P."/>
        </authorList>
    </citation>
    <scope>NUCLEOTIDE SEQUENCE</scope>
</reference>
<dbReference type="AlphaFoldDB" id="A0A7R9QS99"/>
<dbReference type="Pfam" id="PF01757">
    <property type="entry name" value="Acyl_transf_3"/>
    <property type="match status" value="1"/>
</dbReference>
<keyword evidence="1" id="KW-1133">Transmembrane helix</keyword>
<proteinExistence type="predicted"/>
<organism evidence="3">
    <name type="scientific">Oppiella nova</name>
    <dbReference type="NCBI Taxonomy" id="334625"/>
    <lineage>
        <taxon>Eukaryota</taxon>
        <taxon>Metazoa</taxon>
        <taxon>Ecdysozoa</taxon>
        <taxon>Arthropoda</taxon>
        <taxon>Chelicerata</taxon>
        <taxon>Arachnida</taxon>
        <taxon>Acari</taxon>
        <taxon>Acariformes</taxon>
        <taxon>Sarcoptiformes</taxon>
        <taxon>Oribatida</taxon>
        <taxon>Brachypylina</taxon>
        <taxon>Oppioidea</taxon>
        <taxon>Oppiidae</taxon>
        <taxon>Oppiella</taxon>
    </lineage>
</organism>
<evidence type="ECO:0000256" key="1">
    <source>
        <dbReference type="SAM" id="Phobius"/>
    </source>
</evidence>
<feature type="transmembrane region" description="Helical" evidence="1">
    <location>
        <begin position="98"/>
        <end position="119"/>
    </location>
</feature>
<keyword evidence="1" id="KW-0472">Membrane</keyword>